<dbReference type="Pfam" id="PF13440">
    <property type="entry name" value="Polysacc_synt_3"/>
    <property type="match status" value="1"/>
</dbReference>
<evidence type="ECO:0000256" key="2">
    <source>
        <dbReference type="ARBA" id="ARBA00022475"/>
    </source>
</evidence>
<keyword evidence="2" id="KW-1003">Cell membrane</keyword>
<reference evidence="7" key="1">
    <citation type="submission" date="2021-02" db="EMBL/GenBank/DDBJ databases">
        <title>Skermanella TT6 skin isolate.</title>
        <authorList>
            <person name="Lee K."/>
            <person name="Ganzorig M."/>
        </authorList>
    </citation>
    <scope>NUCLEOTIDE SEQUENCE</scope>
    <source>
        <strain evidence="7">TT6</strain>
    </source>
</reference>
<protein>
    <submittedName>
        <fullName evidence="7">Lipopolysaccharide biosynthesis protein</fullName>
    </submittedName>
</protein>
<gene>
    <name evidence="7" type="ORF">IGS68_30415</name>
</gene>
<dbReference type="Proteomes" id="UP000595197">
    <property type="component" value="Plasmid pTT6-1"/>
</dbReference>
<name>A0ABX7BEZ7_9PROT</name>
<feature type="transmembrane region" description="Helical" evidence="6">
    <location>
        <begin position="122"/>
        <end position="141"/>
    </location>
</feature>
<evidence type="ECO:0000313" key="8">
    <source>
        <dbReference type="Proteomes" id="UP000595197"/>
    </source>
</evidence>
<keyword evidence="3 6" id="KW-0812">Transmembrane</keyword>
<evidence type="ECO:0000256" key="6">
    <source>
        <dbReference type="SAM" id="Phobius"/>
    </source>
</evidence>
<evidence type="ECO:0000256" key="4">
    <source>
        <dbReference type="ARBA" id="ARBA00022989"/>
    </source>
</evidence>
<keyword evidence="8" id="KW-1185">Reference proteome</keyword>
<feature type="transmembrane region" description="Helical" evidence="6">
    <location>
        <begin position="373"/>
        <end position="396"/>
    </location>
</feature>
<evidence type="ECO:0000313" key="7">
    <source>
        <dbReference type="EMBL" id="QQP92772.1"/>
    </source>
</evidence>
<comment type="subcellular location">
    <subcellularLocation>
        <location evidence="1">Cell membrane</location>
        <topology evidence="1">Multi-pass membrane protein</topology>
    </subcellularLocation>
</comment>
<evidence type="ECO:0000256" key="3">
    <source>
        <dbReference type="ARBA" id="ARBA00022692"/>
    </source>
</evidence>
<feature type="transmembrane region" description="Helical" evidence="6">
    <location>
        <begin position="12"/>
        <end position="36"/>
    </location>
</feature>
<dbReference type="PANTHER" id="PTHR30250:SF31">
    <property type="entry name" value="INNER MEMBRANE PROTEIN YGHQ"/>
    <property type="match status" value="1"/>
</dbReference>
<keyword evidence="7" id="KW-0614">Plasmid</keyword>
<geneLocation type="plasmid" evidence="7 8">
    <name>pTT6-1</name>
</geneLocation>
<feature type="transmembrane region" description="Helical" evidence="6">
    <location>
        <begin position="344"/>
        <end position="361"/>
    </location>
</feature>
<feature type="transmembrane region" description="Helical" evidence="6">
    <location>
        <begin position="87"/>
        <end position="110"/>
    </location>
</feature>
<dbReference type="InterPro" id="IPR050833">
    <property type="entry name" value="Poly_Biosynth_Transport"/>
</dbReference>
<evidence type="ECO:0000256" key="1">
    <source>
        <dbReference type="ARBA" id="ARBA00004651"/>
    </source>
</evidence>
<sequence length="431" mass="46855">MTVRRILKNWSTIISGNLVASALSFAAIIVATRTLSIQEFGLLTLIESYYFLVGGIVALNTDQAVFRYGTETLRHLGLPAYAGLLKYLYRADLAVGCCAATLALIGILLFKDYFLGNDVDTTWAAIYCVVLATTCLGVPVATLRMSQKFGYVIMRDVLSAGCRLCVATVLLLMDGTLSQFLIGWMVAELLGNFLLHVMAWREFKTQAIIMAGRGADAEAFDCPGLWSTIFHTNLSLALRVMIERLDILIIGAIGGPAAAGIVRIAKNFSAILVRQCDAAQHAIFPDLAKLWTDGNIAAFKKLIRDVLFVMLAVAFTILVVISIMADPLIANLFGEQYLEAKNPMIIMTLAGLLTSLGNIYFPAFLSMGQSLQLLKISIGVTIVFFVALVPAFLWLGPLGASTSHLLRAVLWLTALHILTSTYLRYVAAPAE</sequence>
<dbReference type="PANTHER" id="PTHR30250">
    <property type="entry name" value="PST FAMILY PREDICTED COLANIC ACID TRANSPORTER"/>
    <property type="match status" value="1"/>
</dbReference>
<accession>A0ABX7BEZ7</accession>
<evidence type="ECO:0000256" key="5">
    <source>
        <dbReference type="ARBA" id="ARBA00023136"/>
    </source>
</evidence>
<dbReference type="RefSeq" id="WP_201081941.1">
    <property type="nucleotide sequence ID" value="NZ_CP067421.1"/>
</dbReference>
<dbReference type="EMBL" id="CP067421">
    <property type="protein sequence ID" value="QQP92772.1"/>
    <property type="molecule type" value="Genomic_DNA"/>
</dbReference>
<organism evidence="7 8">
    <name type="scientific">Skermanella cutis</name>
    <dbReference type="NCBI Taxonomy" id="2775420"/>
    <lineage>
        <taxon>Bacteria</taxon>
        <taxon>Pseudomonadati</taxon>
        <taxon>Pseudomonadota</taxon>
        <taxon>Alphaproteobacteria</taxon>
        <taxon>Rhodospirillales</taxon>
        <taxon>Azospirillaceae</taxon>
        <taxon>Skermanella</taxon>
    </lineage>
</organism>
<feature type="transmembrane region" description="Helical" evidence="6">
    <location>
        <begin position="408"/>
        <end position="427"/>
    </location>
</feature>
<proteinExistence type="predicted"/>
<feature type="transmembrane region" description="Helical" evidence="6">
    <location>
        <begin position="306"/>
        <end position="324"/>
    </location>
</feature>
<feature type="transmembrane region" description="Helical" evidence="6">
    <location>
        <begin position="48"/>
        <end position="66"/>
    </location>
</feature>
<keyword evidence="5 6" id="KW-0472">Membrane</keyword>
<keyword evidence="4 6" id="KW-1133">Transmembrane helix</keyword>